<dbReference type="CDD" id="cd06582">
    <property type="entry name" value="TM_PBP1_LivH_like"/>
    <property type="match status" value="1"/>
</dbReference>
<dbReference type="GO" id="GO:0042941">
    <property type="term" value="P:D-alanine transmembrane transport"/>
    <property type="evidence" value="ECO:0007669"/>
    <property type="project" value="TreeGrafter"/>
</dbReference>
<evidence type="ECO:0000256" key="7">
    <source>
        <dbReference type="ARBA" id="ARBA00022989"/>
    </source>
</evidence>
<sequence length="291" mass="30727">MEKLIQQLINGLHVGSIYALIALGYTMVYGIIKLINFAHGDILMIGAFLAYFMLSSGLPIWAVIVISAILCALIGMAIEKFAYKPLRNAPRISALITAIAVSLFIQNLFMILFKPDPKPFPKTVSLGSLSLGGIRLDGITILTIVVSVALMIALEIFINKTMIGKSMKATSQDSKAASLMGININRTISVTFAVGSMLAAIGGILFSMAYPLIDPYMGTMPGLKAFVAAVLGGIGVIPGAMIGGFIMGIAESLTKAYISSQLSDAVVFGILIVVLLVKPAGLLGKNTKEKV</sequence>
<dbReference type="OrthoDB" id="9807115at2"/>
<feature type="transmembrane region" description="Helical" evidence="10">
    <location>
        <begin position="12"/>
        <end position="32"/>
    </location>
</feature>
<keyword evidence="2" id="KW-0813">Transport</keyword>
<dbReference type="Gene3D" id="1.10.3470.10">
    <property type="entry name" value="ABC transporter involved in vitamin B12 uptake, BtuC"/>
    <property type="match status" value="1"/>
</dbReference>
<evidence type="ECO:0000256" key="5">
    <source>
        <dbReference type="ARBA" id="ARBA00022692"/>
    </source>
</evidence>
<dbReference type="GO" id="GO:0005886">
    <property type="term" value="C:plasma membrane"/>
    <property type="evidence" value="ECO:0007669"/>
    <property type="project" value="UniProtKB-SubCell"/>
</dbReference>
<dbReference type="RefSeq" id="WP_071063944.1">
    <property type="nucleotide sequence ID" value="NZ_MKIE01000008.1"/>
</dbReference>
<evidence type="ECO:0000256" key="1">
    <source>
        <dbReference type="ARBA" id="ARBA00004651"/>
    </source>
</evidence>
<feature type="transmembrane region" description="Helical" evidence="10">
    <location>
        <begin position="133"/>
        <end position="158"/>
    </location>
</feature>
<dbReference type="STRING" id="39480.EUAN_18800"/>
<proteinExistence type="inferred from homology"/>
<comment type="similarity">
    <text evidence="9">Belongs to the binding-protein-dependent transport system permease family. LivHM subfamily.</text>
</comment>
<keyword evidence="7 10" id="KW-1133">Transmembrane helix</keyword>
<dbReference type="GO" id="GO:0015808">
    <property type="term" value="P:L-alanine transport"/>
    <property type="evidence" value="ECO:0007669"/>
    <property type="project" value="TreeGrafter"/>
</dbReference>
<evidence type="ECO:0000256" key="10">
    <source>
        <dbReference type="SAM" id="Phobius"/>
    </source>
</evidence>
<comment type="subcellular location">
    <subcellularLocation>
        <location evidence="1">Cell membrane</location>
        <topology evidence="1">Multi-pass membrane protein</topology>
    </subcellularLocation>
</comment>
<name>A0A1S1V4V6_9FIRM</name>
<dbReference type="Proteomes" id="UP000180254">
    <property type="component" value="Unassembled WGS sequence"/>
</dbReference>
<dbReference type="GO" id="GO:0015190">
    <property type="term" value="F:L-leucine transmembrane transporter activity"/>
    <property type="evidence" value="ECO:0007669"/>
    <property type="project" value="TreeGrafter"/>
</dbReference>
<keyword evidence="6" id="KW-0029">Amino-acid transport</keyword>
<keyword evidence="12" id="KW-1185">Reference proteome</keyword>
<dbReference type="GO" id="GO:0015192">
    <property type="term" value="F:L-phenylalanine transmembrane transporter activity"/>
    <property type="evidence" value="ECO:0007669"/>
    <property type="project" value="TreeGrafter"/>
</dbReference>
<dbReference type="GO" id="GO:1903806">
    <property type="term" value="P:L-isoleucine import across plasma membrane"/>
    <property type="evidence" value="ECO:0007669"/>
    <property type="project" value="TreeGrafter"/>
</dbReference>
<keyword evidence="4" id="KW-0997">Cell inner membrane</keyword>
<evidence type="ECO:0000256" key="4">
    <source>
        <dbReference type="ARBA" id="ARBA00022519"/>
    </source>
</evidence>
<feature type="transmembrane region" description="Helical" evidence="10">
    <location>
        <begin position="225"/>
        <end position="250"/>
    </location>
</feature>
<dbReference type="GO" id="GO:0005304">
    <property type="term" value="F:L-valine transmembrane transporter activity"/>
    <property type="evidence" value="ECO:0007669"/>
    <property type="project" value="TreeGrafter"/>
</dbReference>
<reference evidence="11 12" key="1">
    <citation type="submission" date="2016-09" db="EMBL/GenBank/DDBJ databases">
        <title>Genome sequence of Eubacterium angustum.</title>
        <authorList>
            <person name="Poehlein A."/>
            <person name="Daniel R."/>
        </authorList>
    </citation>
    <scope>NUCLEOTIDE SEQUENCE [LARGE SCALE GENOMIC DNA]</scope>
    <source>
        <strain evidence="11 12">DSM 1989</strain>
    </source>
</reference>
<dbReference type="Pfam" id="PF02653">
    <property type="entry name" value="BPD_transp_2"/>
    <property type="match status" value="1"/>
</dbReference>
<gene>
    <name evidence="11" type="primary">livH_1</name>
    <name evidence="11" type="ORF">EUAN_18800</name>
</gene>
<evidence type="ECO:0000256" key="8">
    <source>
        <dbReference type="ARBA" id="ARBA00023136"/>
    </source>
</evidence>
<dbReference type="PANTHER" id="PTHR11795:SF371">
    <property type="entry name" value="HIGH-AFFINITY BRANCHED-CHAIN AMINO ACID TRANSPORT SYSTEM PERMEASE PROTEIN LIVH"/>
    <property type="match status" value="1"/>
</dbReference>
<dbReference type="AlphaFoldDB" id="A0A1S1V4V6"/>
<feature type="transmembrane region" description="Helical" evidence="10">
    <location>
        <begin position="60"/>
        <end position="82"/>
    </location>
</feature>
<feature type="transmembrane region" description="Helical" evidence="10">
    <location>
        <begin position="262"/>
        <end position="281"/>
    </location>
</feature>
<evidence type="ECO:0000313" key="12">
    <source>
        <dbReference type="Proteomes" id="UP000180254"/>
    </source>
</evidence>
<dbReference type="InterPro" id="IPR001851">
    <property type="entry name" value="ABC_transp_permease"/>
</dbReference>
<protein>
    <submittedName>
        <fullName evidence="11">High-affinity branched-chain amino acid transport system permease protein LivH</fullName>
    </submittedName>
</protein>
<dbReference type="GO" id="GO:0015188">
    <property type="term" value="F:L-isoleucine transmembrane transporter activity"/>
    <property type="evidence" value="ECO:0007669"/>
    <property type="project" value="TreeGrafter"/>
</dbReference>
<evidence type="ECO:0000256" key="9">
    <source>
        <dbReference type="ARBA" id="ARBA00037998"/>
    </source>
</evidence>
<dbReference type="InterPro" id="IPR052157">
    <property type="entry name" value="BCAA_transport_permease"/>
</dbReference>
<comment type="caution">
    <text evidence="11">The sequence shown here is derived from an EMBL/GenBank/DDBJ whole genome shotgun (WGS) entry which is preliminary data.</text>
</comment>
<evidence type="ECO:0000256" key="2">
    <source>
        <dbReference type="ARBA" id="ARBA00022448"/>
    </source>
</evidence>
<accession>A0A1S1V4V6</accession>
<evidence type="ECO:0000313" key="11">
    <source>
        <dbReference type="EMBL" id="OHW61701.1"/>
    </source>
</evidence>
<evidence type="ECO:0000256" key="6">
    <source>
        <dbReference type="ARBA" id="ARBA00022970"/>
    </source>
</evidence>
<keyword evidence="3" id="KW-1003">Cell membrane</keyword>
<dbReference type="InterPro" id="IPR037294">
    <property type="entry name" value="ABC_BtuC-like"/>
</dbReference>
<dbReference type="PANTHER" id="PTHR11795">
    <property type="entry name" value="BRANCHED-CHAIN AMINO ACID TRANSPORT SYSTEM PERMEASE PROTEIN LIVH"/>
    <property type="match status" value="1"/>
</dbReference>
<dbReference type="EMBL" id="MKIE01000008">
    <property type="protein sequence ID" value="OHW61701.1"/>
    <property type="molecule type" value="Genomic_DNA"/>
</dbReference>
<evidence type="ECO:0000256" key="3">
    <source>
        <dbReference type="ARBA" id="ARBA00022475"/>
    </source>
</evidence>
<organism evidence="11 12">
    <name type="scientific">Andreesenia angusta</name>
    <dbReference type="NCBI Taxonomy" id="39480"/>
    <lineage>
        <taxon>Bacteria</taxon>
        <taxon>Bacillati</taxon>
        <taxon>Bacillota</taxon>
        <taxon>Tissierellia</taxon>
        <taxon>Tissierellales</taxon>
        <taxon>Gottschalkiaceae</taxon>
        <taxon>Andreesenia</taxon>
    </lineage>
</organism>
<keyword evidence="5 10" id="KW-0812">Transmembrane</keyword>
<feature type="transmembrane region" description="Helical" evidence="10">
    <location>
        <begin position="94"/>
        <end position="113"/>
    </location>
</feature>
<keyword evidence="8 10" id="KW-0472">Membrane</keyword>
<feature type="transmembrane region" description="Helical" evidence="10">
    <location>
        <begin position="190"/>
        <end position="213"/>
    </location>
</feature>